<dbReference type="CDD" id="cd10017">
    <property type="entry name" value="B3_DNA"/>
    <property type="match status" value="1"/>
</dbReference>
<organism evidence="8 9">
    <name type="scientific">Vicia faba</name>
    <name type="common">Broad bean</name>
    <name type="synonym">Faba vulgaris</name>
    <dbReference type="NCBI Taxonomy" id="3906"/>
    <lineage>
        <taxon>Eukaryota</taxon>
        <taxon>Viridiplantae</taxon>
        <taxon>Streptophyta</taxon>
        <taxon>Embryophyta</taxon>
        <taxon>Tracheophyta</taxon>
        <taxon>Spermatophyta</taxon>
        <taxon>Magnoliopsida</taxon>
        <taxon>eudicotyledons</taxon>
        <taxon>Gunneridae</taxon>
        <taxon>Pentapetalae</taxon>
        <taxon>rosids</taxon>
        <taxon>fabids</taxon>
        <taxon>Fabales</taxon>
        <taxon>Fabaceae</taxon>
        <taxon>Papilionoideae</taxon>
        <taxon>50 kb inversion clade</taxon>
        <taxon>NPAAA clade</taxon>
        <taxon>Hologalegina</taxon>
        <taxon>IRL clade</taxon>
        <taxon>Fabeae</taxon>
        <taxon>Vicia</taxon>
    </lineage>
</organism>
<accession>A0AAV0ZZ74</accession>
<reference evidence="8 9" key="1">
    <citation type="submission" date="2023-01" db="EMBL/GenBank/DDBJ databases">
        <authorList>
            <person name="Kreplak J."/>
        </authorList>
    </citation>
    <scope>NUCLEOTIDE SEQUENCE [LARGE SCALE GENOMIC DNA]</scope>
</reference>
<evidence type="ECO:0000256" key="1">
    <source>
        <dbReference type="ARBA" id="ARBA00004123"/>
    </source>
</evidence>
<dbReference type="InterPro" id="IPR050655">
    <property type="entry name" value="Plant_B3_domain"/>
</dbReference>
<evidence type="ECO:0000313" key="9">
    <source>
        <dbReference type="Proteomes" id="UP001157006"/>
    </source>
</evidence>
<evidence type="ECO:0000256" key="4">
    <source>
        <dbReference type="ARBA" id="ARBA00023163"/>
    </source>
</evidence>
<evidence type="ECO:0000256" key="2">
    <source>
        <dbReference type="ARBA" id="ARBA00023015"/>
    </source>
</evidence>
<feature type="domain" description="TF-B3" evidence="7">
    <location>
        <begin position="11"/>
        <end position="104"/>
    </location>
</feature>
<protein>
    <recommendedName>
        <fullName evidence="7">TF-B3 domain-containing protein</fullName>
    </recommendedName>
</protein>
<keyword evidence="3" id="KW-0238">DNA-binding</keyword>
<dbReference type="GO" id="GO:0005634">
    <property type="term" value="C:nucleus"/>
    <property type="evidence" value="ECO:0007669"/>
    <property type="project" value="UniProtKB-SubCell"/>
</dbReference>
<dbReference type="InterPro" id="IPR003340">
    <property type="entry name" value="B3_DNA-bd"/>
</dbReference>
<name>A0AAV0ZZ74_VICFA</name>
<dbReference type="PANTHER" id="PTHR31920">
    <property type="entry name" value="B3 DOMAIN-CONTAINING"/>
    <property type="match status" value="1"/>
</dbReference>
<dbReference type="Pfam" id="PF02362">
    <property type="entry name" value="B3"/>
    <property type="match status" value="1"/>
</dbReference>
<dbReference type="EMBL" id="OX451738">
    <property type="protein sequence ID" value="CAI8601920.1"/>
    <property type="molecule type" value="Genomic_DNA"/>
</dbReference>
<dbReference type="AlphaFoldDB" id="A0AAV0ZZ74"/>
<comment type="subcellular location">
    <subcellularLocation>
        <location evidence="1">Nucleus</location>
    </subcellularLocation>
</comment>
<gene>
    <name evidence="8" type="ORF">VFH_III016800</name>
</gene>
<dbReference type="PANTHER" id="PTHR31920:SF135">
    <property type="entry name" value="B3 DOMAIN-CONTAINING PROTEIN OS03G0621600-RELATED"/>
    <property type="match status" value="1"/>
</dbReference>
<proteinExistence type="predicted"/>
<evidence type="ECO:0000313" key="8">
    <source>
        <dbReference type="EMBL" id="CAI8601920.1"/>
    </source>
</evidence>
<dbReference type="GO" id="GO:0003677">
    <property type="term" value="F:DNA binding"/>
    <property type="evidence" value="ECO:0007669"/>
    <property type="project" value="UniProtKB-KW"/>
</dbReference>
<dbReference type="SMART" id="SM01019">
    <property type="entry name" value="B3"/>
    <property type="match status" value="1"/>
</dbReference>
<dbReference type="Gene3D" id="2.40.330.10">
    <property type="entry name" value="DNA-binding pseudobarrel domain"/>
    <property type="match status" value="2"/>
</dbReference>
<feature type="region of interest" description="Disordered" evidence="6">
    <location>
        <begin position="114"/>
        <end position="160"/>
    </location>
</feature>
<evidence type="ECO:0000256" key="6">
    <source>
        <dbReference type="SAM" id="MobiDB-lite"/>
    </source>
</evidence>
<evidence type="ECO:0000259" key="7">
    <source>
        <dbReference type="SMART" id="SM01019"/>
    </source>
</evidence>
<keyword evidence="5" id="KW-0539">Nucleus</keyword>
<keyword evidence="9" id="KW-1185">Reference proteome</keyword>
<dbReference type="Proteomes" id="UP001157006">
    <property type="component" value="Chromosome 3"/>
</dbReference>
<sequence length="322" mass="38366">MTNTFNEFPNFFKVFLPEKHSDRMLIPVAFVKLMISKQKVLKIYIFRDQRGRDWKVKARPIDGKLYFDDGWKQFKDENSLEQNDFIVFTHIENNVFKIKILELSSRCEKMKVMDEEEKNDDDDDDGSDDEDYNVVDDDVDDDDDDDDDDFSDDDDDDEVSRNKYQHCRTCKACGIGSNSMVRKLETDEIDAEMYIQPGNPYFFAKYYHYRPNELHIPKKVIKDFCLCFTKHVNLICCNCKDIENNEIASYHEKMPEMTTKHSKKRGEIRTWKNGRVFVLGWENFWAKYKIKESDSCLCEIVLHQEKAIEMIRVHLVRKVRNE</sequence>
<evidence type="ECO:0000256" key="5">
    <source>
        <dbReference type="ARBA" id="ARBA00023242"/>
    </source>
</evidence>
<dbReference type="SUPFAM" id="SSF101936">
    <property type="entry name" value="DNA-binding pseudobarrel domain"/>
    <property type="match status" value="2"/>
</dbReference>
<keyword evidence="2" id="KW-0805">Transcription regulation</keyword>
<dbReference type="InterPro" id="IPR015300">
    <property type="entry name" value="DNA-bd_pseudobarrel_sf"/>
</dbReference>
<evidence type="ECO:0000256" key="3">
    <source>
        <dbReference type="ARBA" id="ARBA00023125"/>
    </source>
</evidence>
<keyword evidence="4" id="KW-0804">Transcription</keyword>
<feature type="compositionally biased region" description="Acidic residues" evidence="6">
    <location>
        <begin position="114"/>
        <end position="158"/>
    </location>
</feature>